<evidence type="ECO:0000313" key="2">
    <source>
        <dbReference type="Proteomes" id="UP000286954"/>
    </source>
</evidence>
<dbReference type="EMBL" id="CP018911">
    <property type="protein sequence ID" value="AZU05155.1"/>
    <property type="molecule type" value="Genomic_DNA"/>
</dbReference>
<name>A0A3T0ECW8_9PROT</name>
<keyword evidence="2" id="KW-1185">Reference proteome</keyword>
<protein>
    <submittedName>
        <fullName evidence="1">Uncharacterized protein</fullName>
    </submittedName>
</protein>
<dbReference type="InterPro" id="IPR010848">
    <property type="entry name" value="DUF1465"/>
</dbReference>
<proteinExistence type="predicted"/>
<organism evidence="1 2">
    <name type="scientific">Glycocaulis alkaliphilus</name>
    <dbReference type="NCBI Taxonomy" id="1434191"/>
    <lineage>
        <taxon>Bacteria</taxon>
        <taxon>Pseudomonadati</taxon>
        <taxon>Pseudomonadota</taxon>
        <taxon>Alphaproteobacteria</taxon>
        <taxon>Maricaulales</taxon>
        <taxon>Maricaulaceae</taxon>
        <taxon>Glycocaulis</taxon>
    </lineage>
</organism>
<dbReference type="AlphaFoldDB" id="A0A3T0ECW8"/>
<dbReference type="Gene3D" id="1.10.8.930">
    <property type="entry name" value="Protein of unknown function DUF1465"/>
    <property type="match status" value="1"/>
</dbReference>
<sequence>MGVMDMDTGKSGSNGAASEAAIRVADFAASEHFSRLFREGMDLVEETASYLDGPGRDDAKRLGRAGALAYAAESMTLTTQLMQSASWLLTQRAVSEGEMTPFEAAGEKYRLGGKTHTREGMWPAGDDPCPPRLGDLVARSQSLHERLKRLDDNLFREAPGGAPGRNPLAGQWSALESAFAGRG</sequence>
<dbReference type="Pfam" id="PF07323">
    <property type="entry name" value="DUF1465"/>
    <property type="match status" value="1"/>
</dbReference>
<reference evidence="1 2" key="1">
    <citation type="submission" date="2016-12" db="EMBL/GenBank/DDBJ databases">
        <title>The genome of dimorphic prosthecate Glycocaulis alkaliphilus 6b-8t, isolated from crude oil dictates its adaptability in petroleum environments.</title>
        <authorList>
            <person name="Wu X.-L."/>
            <person name="Geng S."/>
        </authorList>
    </citation>
    <scope>NUCLEOTIDE SEQUENCE [LARGE SCALE GENOMIC DNA]</scope>
    <source>
        <strain evidence="1 2">6B-8</strain>
    </source>
</reference>
<accession>A0A3T0ECW8</accession>
<gene>
    <name evidence="1" type="ORF">X907_2644</name>
</gene>
<dbReference type="InterPro" id="IPR038301">
    <property type="entry name" value="AraC-like_sf"/>
</dbReference>
<dbReference type="Proteomes" id="UP000286954">
    <property type="component" value="Chromosome"/>
</dbReference>
<evidence type="ECO:0000313" key="1">
    <source>
        <dbReference type="EMBL" id="AZU05155.1"/>
    </source>
</evidence>
<dbReference type="KEGG" id="gak:X907_2644"/>